<dbReference type="PANTHER" id="PTHR35908">
    <property type="entry name" value="HYPOTHETICAL FUSION PROTEIN"/>
    <property type="match status" value="1"/>
</dbReference>
<evidence type="ECO:0000313" key="3">
    <source>
        <dbReference type="Proteomes" id="UP001056336"/>
    </source>
</evidence>
<gene>
    <name evidence="2" type="ORF">M6D93_09165</name>
</gene>
<sequence>MTTAEPAFSFQVSMDCHDTAVMTRFWSLALNYVAQPPPPGFADWDAFADEYGIPVEERSGFGSVVDPAGEGPRLFFHAVPEDKVVKNRVHLDVNVGRRLEDDERAAAVRAHAERLVAAGAAIVAERWDAGSRWTVMTDPEGNEFCLQ</sequence>
<dbReference type="EMBL" id="CP097332">
    <property type="protein sequence ID" value="UQX90150.1"/>
    <property type="molecule type" value="Genomic_DNA"/>
</dbReference>
<keyword evidence="3" id="KW-1185">Reference proteome</keyword>
<organism evidence="2 3">
    <name type="scientific">Jatrophihabitans telluris</name>
    <dbReference type="NCBI Taxonomy" id="2038343"/>
    <lineage>
        <taxon>Bacteria</taxon>
        <taxon>Bacillati</taxon>
        <taxon>Actinomycetota</taxon>
        <taxon>Actinomycetes</taxon>
        <taxon>Jatrophihabitantales</taxon>
        <taxon>Jatrophihabitantaceae</taxon>
        <taxon>Jatrophihabitans</taxon>
    </lineage>
</organism>
<dbReference type="SUPFAM" id="SSF54593">
    <property type="entry name" value="Glyoxalase/Bleomycin resistance protein/Dihydroxybiphenyl dioxygenase"/>
    <property type="match status" value="1"/>
</dbReference>
<reference evidence="2" key="2">
    <citation type="submission" date="2022-05" db="EMBL/GenBank/DDBJ databases">
        <authorList>
            <person name="Kim J.-S."/>
            <person name="Lee K."/>
            <person name="Suh M."/>
            <person name="Eom M."/>
            <person name="Kim J.-S."/>
            <person name="Kim D.-S."/>
            <person name="Ko S.-H."/>
            <person name="Shin Y."/>
            <person name="Lee J.-S."/>
        </authorList>
    </citation>
    <scope>NUCLEOTIDE SEQUENCE</scope>
    <source>
        <strain evidence="2">N237</strain>
    </source>
</reference>
<accession>A0ABY4R5N3</accession>
<dbReference type="Proteomes" id="UP001056336">
    <property type="component" value="Chromosome"/>
</dbReference>
<dbReference type="InterPro" id="IPR029068">
    <property type="entry name" value="Glyas_Bleomycin-R_OHBP_Dase"/>
</dbReference>
<dbReference type="RefSeq" id="WP_249774046.1">
    <property type="nucleotide sequence ID" value="NZ_CP097332.1"/>
</dbReference>
<dbReference type="Pfam" id="PF18029">
    <property type="entry name" value="Glyoxalase_6"/>
    <property type="match status" value="1"/>
</dbReference>
<dbReference type="PANTHER" id="PTHR35908:SF1">
    <property type="entry name" value="CONSERVED PROTEIN"/>
    <property type="match status" value="1"/>
</dbReference>
<dbReference type="InterPro" id="IPR041581">
    <property type="entry name" value="Glyoxalase_6"/>
</dbReference>
<reference evidence="2" key="1">
    <citation type="journal article" date="2018" name="Int. J. Syst. Evol. Microbiol.">
        <title>Jatrophihabitans telluris sp. nov., isolated from sediment soil of lava forest wetlands and the emended description of the genus Jatrophihabitans.</title>
        <authorList>
            <person name="Lee K.C."/>
            <person name="Suh M.K."/>
            <person name="Eom M.K."/>
            <person name="Kim K.K."/>
            <person name="Kim J.S."/>
            <person name="Kim D.S."/>
            <person name="Ko S.H."/>
            <person name="Shin Y.K."/>
            <person name="Lee J.S."/>
        </authorList>
    </citation>
    <scope>NUCLEOTIDE SEQUENCE</scope>
    <source>
        <strain evidence="2">N237</strain>
    </source>
</reference>
<protein>
    <recommendedName>
        <fullName evidence="1">Glyoxalase-like domain-containing protein</fullName>
    </recommendedName>
</protein>
<proteinExistence type="predicted"/>
<name>A0ABY4R5N3_9ACTN</name>
<dbReference type="Gene3D" id="3.10.180.10">
    <property type="entry name" value="2,3-Dihydroxybiphenyl 1,2-Dioxygenase, domain 1"/>
    <property type="match status" value="1"/>
</dbReference>
<feature type="domain" description="Glyoxalase-like" evidence="1">
    <location>
        <begin position="11"/>
        <end position="146"/>
    </location>
</feature>
<evidence type="ECO:0000313" key="2">
    <source>
        <dbReference type="EMBL" id="UQX90150.1"/>
    </source>
</evidence>
<evidence type="ECO:0000259" key="1">
    <source>
        <dbReference type="Pfam" id="PF18029"/>
    </source>
</evidence>